<proteinExistence type="predicted"/>
<feature type="domain" description="RelA/SpoT" evidence="2">
    <location>
        <begin position="53"/>
        <end position="188"/>
    </location>
</feature>
<dbReference type="AlphaFoldDB" id="A0A420KIC3"/>
<dbReference type="RefSeq" id="WP_094436791.1">
    <property type="nucleotide sequence ID" value="NZ_NKDB02000001.1"/>
</dbReference>
<evidence type="ECO:0000313" key="4">
    <source>
        <dbReference type="Proteomes" id="UP000216225"/>
    </source>
</evidence>
<dbReference type="GO" id="GO:0015969">
    <property type="term" value="P:guanosine tetraphosphate metabolic process"/>
    <property type="evidence" value="ECO:0007669"/>
    <property type="project" value="InterPro"/>
</dbReference>
<dbReference type="EMBL" id="NKDB02000001">
    <property type="protein sequence ID" value="RKJ99694.1"/>
    <property type="molecule type" value="Genomic_DNA"/>
</dbReference>
<feature type="region of interest" description="Disordered" evidence="1">
    <location>
        <begin position="219"/>
        <end position="239"/>
    </location>
</feature>
<evidence type="ECO:0000259" key="2">
    <source>
        <dbReference type="SMART" id="SM00954"/>
    </source>
</evidence>
<evidence type="ECO:0000256" key="1">
    <source>
        <dbReference type="SAM" id="MobiDB-lite"/>
    </source>
</evidence>
<dbReference type="PANTHER" id="PTHR41773">
    <property type="entry name" value="GTP PYROPHOSPHATASE-RELATED"/>
    <property type="match status" value="1"/>
</dbReference>
<dbReference type="PANTHER" id="PTHR41773:SF1">
    <property type="entry name" value="RELA_SPOT DOMAIN-CONTAINING PROTEIN"/>
    <property type="match status" value="1"/>
</dbReference>
<gene>
    <name evidence="3" type="ORF">CE154_008235</name>
</gene>
<evidence type="ECO:0000313" key="3">
    <source>
        <dbReference type="EMBL" id="RKJ99694.1"/>
    </source>
</evidence>
<name>A0A420KIC3_9BURK</name>
<dbReference type="SMART" id="SM00954">
    <property type="entry name" value="RelA_SpoT"/>
    <property type="match status" value="1"/>
</dbReference>
<dbReference type="InterPro" id="IPR007685">
    <property type="entry name" value="RelA_SpoT"/>
</dbReference>
<dbReference type="Gene3D" id="3.30.460.10">
    <property type="entry name" value="Beta Polymerase, domain 2"/>
    <property type="match status" value="1"/>
</dbReference>
<reference evidence="3 4" key="1">
    <citation type="submission" date="2018-09" db="EMBL/GenBank/DDBJ databases">
        <title>Genome comparison of Alicycliphilus sp. BQ1, a polyurethanolytic bacterium, with its closest phylogenetic relatives Alicycliphilus denitrificans BC and K601, unable to attack polyurethane.</title>
        <authorList>
            <person name="Loza-Tavera H."/>
            <person name="Lozano L."/>
            <person name="Cevallos M."/>
            <person name="Maya-Lucas O."/>
            <person name="Garcia-Mena J."/>
            <person name="Hernandez J."/>
        </authorList>
    </citation>
    <scope>NUCLEOTIDE SEQUENCE [LARGE SCALE GENOMIC DNA]</scope>
    <source>
        <strain evidence="3 4">BQ1</strain>
    </source>
</reference>
<dbReference type="Proteomes" id="UP000216225">
    <property type="component" value="Unassembled WGS sequence"/>
</dbReference>
<dbReference type="InterPro" id="IPR043519">
    <property type="entry name" value="NT_sf"/>
</dbReference>
<sequence>MSSAIPPAHEESAFHAFYARELPALQQACAFFMALLQSILSQARHIDIAKIEGRVKDRDECVHKFSRKYRTALEESGTPYEIRHYITDLIGVRVVCLYEDELEKVAQIVQSHFDVIDVTDKVSAMEGTEASFGYKGLHLDLRLNAEQAALPRNAAYASQPFELQVRTIIQDAWSVLDHKIKYKKSIPAQLKRRINVLSALFELADREFRQIRDATAAELQRASDETAEPESGTARAPAPGSELDAFTFLKTANHFFKDAEFDARKVDQFVDDIRAWSPGITRSRFNALMRETLATVKRYKQFYEEHNPEGSFTPFTVIRHCLYLGDKQLFRRALRNSSREAFEAWLQGAPYV</sequence>
<organism evidence="3 4">
    <name type="scientific">Alicycliphilus denitrificans</name>
    <dbReference type="NCBI Taxonomy" id="179636"/>
    <lineage>
        <taxon>Bacteria</taxon>
        <taxon>Pseudomonadati</taxon>
        <taxon>Pseudomonadota</taxon>
        <taxon>Betaproteobacteria</taxon>
        <taxon>Burkholderiales</taxon>
        <taxon>Comamonadaceae</taxon>
        <taxon>Alicycliphilus</taxon>
    </lineage>
</organism>
<dbReference type="CDD" id="cd05399">
    <property type="entry name" value="NT_Rel-Spo_like"/>
    <property type="match status" value="1"/>
</dbReference>
<protein>
    <submittedName>
        <fullName evidence="3">(P)ppGpp synthetase</fullName>
    </submittedName>
</protein>
<dbReference type="Pfam" id="PF04607">
    <property type="entry name" value="RelA_SpoT"/>
    <property type="match status" value="1"/>
</dbReference>
<dbReference type="Gene3D" id="1.10.287.860">
    <property type="entry name" value="Nucleotidyltransferase"/>
    <property type="match status" value="1"/>
</dbReference>
<accession>A0A420KIC3</accession>
<dbReference type="SUPFAM" id="SSF81301">
    <property type="entry name" value="Nucleotidyltransferase"/>
    <property type="match status" value="1"/>
</dbReference>
<comment type="caution">
    <text evidence="3">The sequence shown here is derived from an EMBL/GenBank/DDBJ whole genome shotgun (WGS) entry which is preliminary data.</text>
</comment>